<feature type="domain" description="N-acetyltransferase" evidence="1">
    <location>
        <begin position="1"/>
        <end position="147"/>
    </location>
</feature>
<dbReference type="SUPFAM" id="SSF55729">
    <property type="entry name" value="Acyl-CoA N-acyltransferases (Nat)"/>
    <property type="match status" value="1"/>
</dbReference>
<dbReference type="GO" id="GO:0030649">
    <property type="term" value="P:aminoglycoside antibiotic catabolic process"/>
    <property type="evidence" value="ECO:0007669"/>
    <property type="project" value="TreeGrafter"/>
</dbReference>
<dbReference type="Gene3D" id="3.30.1050.10">
    <property type="entry name" value="SCP2 sterol-binding domain"/>
    <property type="match status" value="1"/>
</dbReference>
<evidence type="ECO:0000259" key="1">
    <source>
        <dbReference type="PROSITE" id="PS51186"/>
    </source>
</evidence>
<evidence type="ECO:0000313" key="3">
    <source>
        <dbReference type="Proteomes" id="UP000322139"/>
    </source>
</evidence>
<accession>A0A5D4RGJ5</accession>
<dbReference type="InterPro" id="IPR041380">
    <property type="entry name" value="Acetyltransf_17"/>
</dbReference>
<dbReference type="EMBL" id="VTER01000003">
    <property type="protein sequence ID" value="TYS49960.1"/>
    <property type="molecule type" value="Genomic_DNA"/>
</dbReference>
<dbReference type="PANTHER" id="PTHR37817">
    <property type="entry name" value="N-ACETYLTRANSFERASE EIS"/>
    <property type="match status" value="1"/>
</dbReference>
<dbReference type="PANTHER" id="PTHR37817:SF1">
    <property type="entry name" value="N-ACETYLTRANSFERASE EIS"/>
    <property type="match status" value="1"/>
</dbReference>
<dbReference type="Pfam" id="PF13530">
    <property type="entry name" value="SCP2_2"/>
    <property type="match status" value="1"/>
</dbReference>
<dbReference type="Gene3D" id="3.40.630.30">
    <property type="match status" value="2"/>
</dbReference>
<dbReference type="CDD" id="cd04301">
    <property type="entry name" value="NAT_SF"/>
    <property type="match status" value="1"/>
</dbReference>
<reference evidence="2 3" key="1">
    <citation type="submission" date="2019-08" db="EMBL/GenBank/DDBJ databases">
        <title>Bacillus genomes from the desert of Cuatro Cienegas, Coahuila.</title>
        <authorList>
            <person name="Olmedo-Alvarez G."/>
        </authorList>
    </citation>
    <scope>NUCLEOTIDE SEQUENCE [LARGE SCALE GENOMIC DNA]</scope>
    <source>
        <strain evidence="2 3">CH446_14T</strain>
    </source>
</reference>
<gene>
    <name evidence="2" type="ORF">FZD51_05205</name>
</gene>
<dbReference type="GO" id="GO:0034069">
    <property type="term" value="F:aminoglycoside N-acetyltransferase activity"/>
    <property type="evidence" value="ECO:0007669"/>
    <property type="project" value="TreeGrafter"/>
</dbReference>
<organism evidence="2 3">
    <name type="scientific">Bacillus infantis</name>
    <dbReference type="NCBI Taxonomy" id="324767"/>
    <lineage>
        <taxon>Bacteria</taxon>
        <taxon>Bacillati</taxon>
        <taxon>Bacillota</taxon>
        <taxon>Bacilli</taxon>
        <taxon>Bacillales</taxon>
        <taxon>Bacillaceae</taxon>
        <taxon>Bacillus</taxon>
    </lineage>
</organism>
<dbReference type="PROSITE" id="PS51186">
    <property type="entry name" value="GNAT"/>
    <property type="match status" value="1"/>
</dbReference>
<dbReference type="Proteomes" id="UP000322139">
    <property type="component" value="Unassembled WGS sequence"/>
</dbReference>
<dbReference type="InterPro" id="IPR025559">
    <property type="entry name" value="Eis_dom"/>
</dbReference>
<dbReference type="InterPro" id="IPR036527">
    <property type="entry name" value="SCP2_sterol-bd_dom_sf"/>
</dbReference>
<dbReference type="InterPro" id="IPR000182">
    <property type="entry name" value="GNAT_dom"/>
</dbReference>
<dbReference type="SUPFAM" id="SSF55718">
    <property type="entry name" value="SCP-like"/>
    <property type="match status" value="1"/>
</dbReference>
<dbReference type="InterPro" id="IPR016181">
    <property type="entry name" value="Acyl_CoA_acyltransferase"/>
</dbReference>
<proteinExistence type="predicted"/>
<name>A0A5D4RGJ5_9BACI</name>
<dbReference type="Pfam" id="PF17668">
    <property type="entry name" value="Acetyltransf_17"/>
    <property type="match status" value="1"/>
</dbReference>
<evidence type="ECO:0000313" key="2">
    <source>
        <dbReference type="EMBL" id="TYS49960.1"/>
    </source>
</evidence>
<keyword evidence="2" id="KW-0808">Transferase</keyword>
<protein>
    <submittedName>
        <fullName evidence="2">GNAT family N-acetyltransferase</fullName>
    </submittedName>
</protein>
<comment type="caution">
    <text evidence="2">The sequence shown here is derived from an EMBL/GenBank/DDBJ whole genome shotgun (WGS) entry which is preliminary data.</text>
</comment>
<sequence length="391" mass="45136">MDIKLMQEDSFDEAIRLSSYAFQYHVPESDYPKRKETMRKHKIYGAYENGKLAAKLHLLDLKVKIQDKEWKMGGIAGVATFPEYRRRGYVSGLMRQALSAMKENGQIISFLHPFNIHFYRKYGWELVSDQKRVEINKIDLHMIGQLSGSITRFNKDNHDAAAEEIYDRFTSKFSGMLVRDRDWWLQSVYSDYQIAVWHNDGGRPEGYILYKIENSILDIQESAALTAEARIGLWNFICQHDSMVDKVKVLTSVHDPFPYYLKQPKQHMEVTPYFMARIVDLPMALGAYQFNGIPEQSLFLHVADELAPWNTGTYQLSANGVQCFPPKEGASCAHPPKRGLQLSINALTAVITGYKRPIELYELGEIKGSAEDADIFERMVPRHKAFFYDFF</sequence>
<dbReference type="Pfam" id="PF13527">
    <property type="entry name" value="Acetyltransf_9"/>
    <property type="match status" value="1"/>
</dbReference>
<dbReference type="AlphaFoldDB" id="A0A5D4RGJ5"/>
<dbReference type="InterPro" id="IPR051554">
    <property type="entry name" value="Acetyltransferase_Eis"/>
</dbReference>